<organism evidence="2 3">
    <name type="scientific">Bianquea renquensis</name>
    <dbReference type="NCBI Taxonomy" id="2763661"/>
    <lineage>
        <taxon>Bacteria</taxon>
        <taxon>Bacillati</taxon>
        <taxon>Bacillota</taxon>
        <taxon>Clostridia</taxon>
        <taxon>Eubacteriales</taxon>
        <taxon>Bianqueaceae</taxon>
        <taxon>Bianquea</taxon>
    </lineage>
</organism>
<feature type="transmembrane region" description="Helical" evidence="1">
    <location>
        <begin position="81"/>
        <end position="102"/>
    </location>
</feature>
<keyword evidence="1" id="KW-0472">Membrane</keyword>
<evidence type="ECO:0000256" key="1">
    <source>
        <dbReference type="SAM" id="Phobius"/>
    </source>
</evidence>
<dbReference type="Proteomes" id="UP000657006">
    <property type="component" value="Unassembled WGS sequence"/>
</dbReference>
<dbReference type="RefSeq" id="WP_177720038.1">
    <property type="nucleotide sequence ID" value="NZ_JACRSQ010000010.1"/>
</dbReference>
<keyword evidence="1" id="KW-1133">Transmembrane helix</keyword>
<gene>
    <name evidence="2" type="ORF">H8730_08095</name>
</gene>
<comment type="caution">
    <text evidence="2">The sequence shown here is derived from an EMBL/GenBank/DDBJ whole genome shotgun (WGS) entry which is preliminary data.</text>
</comment>
<proteinExistence type="predicted"/>
<reference evidence="2" key="1">
    <citation type="submission" date="2020-08" db="EMBL/GenBank/DDBJ databases">
        <title>Genome public.</title>
        <authorList>
            <person name="Liu C."/>
            <person name="Sun Q."/>
        </authorList>
    </citation>
    <scope>NUCLEOTIDE SEQUENCE</scope>
    <source>
        <strain evidence="2">NSJ-32</strain>
    </source>
</reference>
<name>A0A926DTK9_9FIRM</name>
<accession>A0A926DTK9</accession>
<evidence type="ECO:0000313" key="2">
    <source>
        <dbReference type="EMBL" id="MBC8543502.1"/>
    </source>
</evidence>
<dbReference type="AlphaFoldDB" id="A0A926DTK9"/>
<evidence type="ECO:0000313" key="3">
    <source>
        <dbReference type="Proteomes" id="UP000657006"/>
    </source>
</evidence>
<keyword evidence="1" id="KW-0812">Transmembrane</keyword>
<feature type="transmembrane region" description="Helical" evidence="1">
    <location>
        <begin position="45"/>
        <end position="74"/>
    </location>
</feature>
<protein>
    <submittedName>
        <fullName evidence="2">Uncharacterized protein</fullName>
    </submittedName>
</protein>
<keyword evidence="3" id="KW-1185">Reference proteome</keyword>
<dbReference type="EMBL" id="JACRSQ010000010">
    <property type="protein sequence ID" value="MBC8543502.1"/>
    <property type="molecule type" value="Genomic_DNA"/>
</dbReference>
<sequence length="198" mass="23223">MWLNLIAFFLFLFMTLRNVAAKMEYKTQKKDALFVFQEHSKWILAGRIVAGVLLLAMIAAIVYDVVVLGGLVLFPEISLPLCLCVGLAFFAFFPYSTALWTMSDKGIFVYNSNKFLPWSQIITTGIQKKKKKTFIVLTIKKEQGEIFKQTFYMLKVPADQADEISEMIRKFIKTYEKMKLYKHVQEERNTERKRRTWF</sequence>